<protein>
    <submittedName>
        <fullName evidence="1">Uncharacterized protein</fullName>
    </submittedName>
</protein>
<organism evidence="1">
    <name type="scientific">marine sediment metagenome</name>
    <dbReference type="NCBI Taxonomy" id="412755"/>
    <lineage>
        <taxon>unclassified sequences</taxon>
        <taxon>metagenomes</taxon>
        <taxon>ecological metagenomes</taxon>
    </lineage>
</organism>
<dbReference type="EMBL" id="BARU01046084">
    <property type="protein sequence ID" value="GAH99185.1"/>
    <property type="molecule type" value="Genomic_DNA"/>
</dbReference>
<evidence type="ECO:0000313" key="1">
    <source>
        <dbReference type="EMBL" id="GAH99185.1"/>
    </source>
</evidence>
<feature type="non-terminal residue" evidence="1">
    <location>
        <position position="42"/>
    </location>
</feature>
<accession>X1KZW3</accession>
<dbReference type="AlphaFoldDB" id="X1KZW3"/>
<reference evidence="1" key="1">
    <citation type="journal article" date="2014" name="Front. Microbiol.">
        <title>High frequency of phylogenetically diverse reductive dehalogenase-homologous genes in deep subseafloor sedimentary metagenomes.</title>
        <authorList>
            <person name="Kawai M."/>
            <person name="Futagami T."/>
            <person name="Toyoda A."/>
            <person name="Takaki Y."/>
            <person name="Nishi S."/>
            <person name="Hori S."/>
            <person name="Arai W."/>
            <person name="Tsubouchi T."/>
            <person name="Morono Y."/>
            <person name="Uchiyama I."/>
            <person name="Ito T."/>
            <person name="Fujiyama A."/>
            <person name="Inagaki F."/>
            <person name="Takami H."/>
        </authorList>
    </citation>
    <scope>NUCLEOTIDE SEQUENCE</scope>
    <source>
        <strain evidence="1">Expedition CK06-06</strain>
    </source>
</reference>
<name>X1KZW3_9ZZZZ</name>
<gene>
    <name evidence="1" type="ORF">S03H2_69661</name>
</gene>
<sequence>MQNLVEFGDTYLRMRLYDGVYPGISLCTYIYYIEGTKYKILI</sequence>
<proteinExistence type="predicted"/>
<comment type="caution">
    <text evidence="1">The sequence shown here is derived from an EMBL/GenBank/DDBJ whole genome shotgun (WGS) entry which is preliminary data.</text>
</comment>